<protein>
    <submittedName>
        <fullName evidence="1">Uncharacterized protein</fullName>
    </submittedName>
</protein>
<accession>A0AAW0LC03</accession>
<sequence>MNQSFAVMLTTTPFSNEIQNNRCHEYTIEELITKSFNNVDIVLFSNQIGQMNMEKATSWAT</sequence>
<evidence type="ECO:0000313" key="2">
    <source>
        <dbReference type="Proteomes" id="UP000237347"/>
    </source>
</evidence>
<dbReference type="AlphaFoldDB" id="A0AAW0LC03"/>
<gene>
    <name evidence="1" type="ORF">CFP56_004961</name>
</gene>
<organism evidence="1 2">
    <name type="scientific">Quercus suber</name>
    <name type="common">Cork oak</name>
    <dbReference type="NCBI Taxonomy" id="58331"/>
    <lineage>
        <taxon>Eukaryota</taxon>
        <taxon>Viridiplantae</taxon>
        <taxon>Streptophyta</taxon>
        <taxon>Embryophyta</taxon>
        <taxon>Tracheophyta</taxon>
        <taxon>Spermatophyta</taxon>
        <taxon>Magnoliopsida</taxon>
        <taxon>eudicotyledons</taxon>
        <taxon>Gunneridae</taxon>
        <taxon>Pentapetalae</taxon>
        <taxon>rosids</taxon>
        <taxon>fabids</taxon>
        <taxon>Fagales</taxon>
        <taxon>Fagaceae</taxon>
        <taxon>Quercus</taxon>
    </lineage>
</organism>
<dbReference type="EMBL" id="PKMF04000127">
    <property type="protein sequence ID" value="KAK7848434.1"/>
    <property type="molecule type" value="Genomic_DNA"/>
</dbReference>
<dbReference type="Proteomes" id="UP000237347">
    <property type="component" value="Unassembled WGS sequence"/>
</dbReference>
<evidence type="ECO:0000313" key="1">
    <source>
        <dbReference type="EMBL" id="KAK7848434.1"/>
    </source>
</evidence>
<keyword evidence="2" id="KW-1185">Reference proteome</keyword>
<comment type="caution">
    <text evidence="1">The sequence shown here is derived from an EMBL/GenBank/DDBJ whole genome shotgun (WGS) entry which is preliminary data.</text>
</comment>
<proteinExistence type="predicted"/>
<reference evidence="1 2" key="1">
    <citation type="journal article" date="2018" name="Sci. Data">
        <title>The draft genome sequence of cork oak.</title>
        <authorList>
            <person name="Ramos A.M."/>
            <person name="Usie A."/>
            <person name="Barbosa P."/>
            <person name="Barros P.M."/>
            <person name="Capote T."/>
            <person name="Chaves I."/>
            <person name="Simoes F."/>
            <person name="Abreu I."/>
            <person name="Carrasquinho I."/>
            <person name="Faro C."/>
            <person name="Guimaraes J.B."/>
            <person name="Mendonca D."/>
            <person name="Nobrega F."/>
            <person name="Rodrigues L."/>
            <person name="Saibo N.J.M."/>
            <person name="Varela M.C."/>
            <person name="Egas C."/>
            <person name="Matos J."/>
            <person name="Miguel C.M."/>
            <person name="Oliveira M.M."/>
            <person name="Ricardo C.P."/>
            <person name="Goncalves S."/>
        </authorList>
    </citation>
    <scope>NUCLEOTIDE SEQUENCE [LARGE SCALE GENOMIC DNA]</scope>
    <source>
        <strain evidence="2">cv. HL8</strain>
    </source>
</reference>
<name>A0AAW0LC03_QUESU</name>
<feature type="non-terminal residue" evidence="1">
    <location>
        <position position="61"/>
    </location>
</feature>